<dbReference type="EMBL" id="CAICTM010000222">
    <property type="protein sequence ID" value="CAB9505224.1"/>
    <property type="molecule type" value="Genomic_DNA"/>
</dbReference>
<dbReference type="SUPFAM" id="SSF52058">
    <property type="entry name" value="L domain-like"/>
    <property type="match status" value="1"/>
</dbReference>
<dbReference type="OrthoDB" id="2021138at2759"/>
<dbReference type="FunFam" id="3.80.10.10:FF:000383">
    <property type="entry name" value="Leucine-rich repeat receptor protein kinase EMS1"/>
    <property type="match status" value="1"/>
</dbReference>
<dbReference type="AlphaFoldDB" id="A0A9N8DME5"/>
<dbReference type="InterPro" id="IPR051824">
    <property type="entry name" value="LRR_Rcpt-Like_S/T_Kinase"/>
</dbReference>
<protein>
    <submittedName>
        <fullName evidence="2">Receptor-like protein kinase</fullName>
    </submittedName>
</protein>
<organism evidence="2 3">
    <name type="scientific">Seminavis robusta</name>
    <dbReference type="NCBI Taxonomy" id="568900"/>
    <lineage>
        <taxon>Eukaryota</taxon>
        <taxon>Sar</taxon>
        <taxon>Stramenopiles</taxon>
        <taxon>Ochrophyta</taxon>
        <taxon>Bacillariophyta</taxon>
        <taxon>Bacillariophyceae</taxon>
        <taxon>Bacillariophycidae</taxon>
        <taxon>Naviculales</taxon>
        <taxon>Naviculaceae</taxon>
        <taxon>Seminavis</taxon>
    </lineage>
</organism>
<evidence type="ECO:0000313" key="3">
    <source>
        <dbReference type="Proteomes" id="UP001153069"/>
    </source>
</evidence>
<dbReference type="Pfam" id="PF00560">
    <property type="entry name" value="LRR_1"/>
    <property type="match status" value="4"/>
</dbReference>
<dbReference type="PANTHER" id="PTHR48006:SF92">
    <property type="entry name" value="LRR RECEPTOR-LIKE SERINE_THREONINE-PROTEIN KINASE GSO1"/>
    <property type="match status" value="1"/>
</dbReference>
<keyword evidence="2" id="KW-0808">Transferase</keyword>
<name>A0A9N8DME5_9STRA</name>
<reference evidence="2" key="1">
    <citation type="submission" date="2020-06" db="EMBL/GenBank/DDBJ databases">
        <authorList>
            <consortium name="Plant Systems Biology data submission"/>
        </authorList>
    </citation>
    <scope>NUCLEOTIDE SEQUENCE</scope>
    <source>
        <strain evidence="2">D6</strain>
    </source>
</reference>
<proteinExistence type="predicted"/>
<dbReference type="Gene3D" id="3.80.10.10">
    <property type="entry name" value="Ribonuclease Inhibitor"/>
    <property type="match status" value="4"/>
</dbReference>
<evidence type="ECO:0000313" key="2">
    <source>
        <dbReference type="EMBL" id="CAB9505224.1"/>
    </source>
</evidence>
<sequence length="468" mass="52011">MAPTTTRDAVEAPKIEIALTIILGKDYFEHVEESGKGNDSELKEFLMETRLKAFDWIVNQDPMHLDYNAPNLVQRFLLVLFYYQTTRHKPWRECNPPAGPQMSANSGFCYEPFFFTGEATSTIWGDQWLSASHECQWAGITCQKMQPAKMQVTELRLSWNQLNGPLPWEIAHLSRLTNLQLGDNMLTGALPGSLLSDSLELLESLSLSHNQISGPIPLAWIESIHEGITKLTSLWIASNRLTGTIPSEIGLLPLKELRLHDNALTGDIPKEVFKQSSLWRLNLGTNDLAGTLPSEVGLLTNLEYLEVNSTRISGPIPSEIGLATLLNEITLSNTNLQGTIPEEIYSQLENLKFLALNNCNFSGTISSSVVLLTYLEWLHLANNRFHGTIPNEIEALTGLRQLLVNRNELTGTVPVSVCQNLAYTDNWRYLDKLAADCLPNPETGVPVIQCPSDCCTSCCDETGLCLAN</sequence>
<keyword evidence="2" id="KW-0675">Receptor</keyword>
<comment type="caution">
    <text evidence="2">The sequence shown here is derived from an EMBL/GenBank/DDBJ whole genome shotgun (WGS) entry which is preliminary data.</text>
</comment>
<accession>A0A9N8DME5</accession>
<keyword evidence="2" id="KW-0418">Kinase</keyword>
<keyword evidence="3" id="KW-1185">Reference proteome</keyword>
<dbReference type="Proteomes" id="UP001153069">
    <property type="component" value="Unassembled WGS sequence"/>
</dbReference>
<dbReference type="PANTHER" id="PTHR48006">
    <property type="entry name" value="LEUCINE-RICH REPEAT-CONTAINING PROTEIN DDB_G0281931-RELATED"/>
    <property type="match status" value="1"/>
</dbReference>
<dbReference type="InterPro" id="IPR032675">
    <property type="entry name" value="LRR_dom_sf"/>
</dbReference>
<dbReference type="GO" id="GO:0016301">
    <property type="term" value="F:kinase activity"/>
    <property type="evidence" value="ECO:0007669"/>
    <property type="project" value="UniProtKB-KW"/>
</dbReference>
<evidence type="ECO:0000256" key="1">
    <source>
        <dbReference type="ARBA" id="ARBA00022737"/>
    </source>
</evidence>
<dbReference type="InterPro" id="IPR001611">
    <property type="entry name" value="Leu-rich_rpt"/>
</dbReference>
<gene>
    <name evidence="2" type="ORF">SEMRO_223_G091450.1</name>
</gene>
<keyword evidence="1" id="KW-0677">Repeat</keyword>